<protein>
    <submittedName>
        <fullName evidence="3">Class I adenylate-forming enzyme family protein</fullName>
    </submittedName>
</protein>
<dbReference type="SUPFAM" id="SSF56801">
    <property type="entry name" value="Acetyl-CoA synthetase-like"/>
    <property type="match status" value="1"/>
</dbReference>
<dbReference type="InterPro" id="IPR045851">
    <property type="entry name" value="AMP-bd_C_sf"/>
</dbReference>
<gene>
    <name evidence="3" type="ORF">V6668_24635</name>
</gene>
<proteinExistence type="predicted"/>
<sequence>MLLSERLPIAASLYPEEPALMRHGQTMSYGELYGLVERFSHTLYVEGLRAGDRIALLGDPDPQLVVAFYAAVGIGAIPLVPSPMLTVPDLAAIFQDAEPHMVIHDDQHAKVAIATVKLLGYCPKLFTIDEEGTNSSSLAALLQQEPAFSPKDHSKRSLDDTAVLIYTGGTTGRPKGVMHSHRGMAAWNQLTPSAGFGHDLKRRVLVLNLSHLVGQFQLWATMAAGGCLVFLDEYPADVHRIMEAIERDQITQLSTVGQLLRDLTREASVGGRNLKSLSLIGCGGSIISPDTLQEVVSQFPEVIIVNNYSQAECGMSISRLFPAQHMGDPHRLRSVGRPADLAAQGEQAFEVRILDTDGSETVTGEAGEIVVRGQQTMLGYWRQLEATAETMSDGWIRTGDVGCLDAEGYLYVFDRLKDMIIVDGSNVFCAEVEHVIVSHESVSEAAIIGHPLPDEGEELVAFIVLQDGESMDLTQVRAFCEPHLAPYKWPTQLFIVDTLPRTAVDKIDKKQLRKHLSSISSEGLC</sequence>
<dbReference type="InterPro" id="IPR042099">
    <property type="entry name" value="ANL_N_sf"/>
</dbReference>
<accession>A0ABD8APV1</accession>
<dbReference type="Proteomes" id="UP001364764">
    <property type="component" value="Chromosome"/>
</dbReference>
<feature type="domain" description="AMP-dependent synthetase/ligase" evidence="1">
    <location>
        <begin position="11"/>
        <end position="381"/>
    </location>
</feature>
<dbReference type="EMBL" id="CP145892">
    <property type="protein sequence ID" value="WWP19623.1"/>
    <property type="molecule type" value="Genomic_DNA"/>
</dbReference>
<evidence type="ECO:0000259" key="1">
    <source>
        <dbReference type="Pfam" id="PF00501"/>
    </source>
</evidence>
<dbReference type="AlphaFoldDB" id="A0ABD8APV1"/>
<dbReference type="GeneID" id="93478726"/>
<dbReference type="GO" id="GO:0016878">
    <property type="term" value="F:acid-thiol ligase activity"/>
    <property type="evidence" value="ECO:0007669"/>
    <property type="project" value="UniProtKB-ARBA"/>
</dbReference>
<dbReference type="Pfam" id="PF13193">
    <property type="entry name" value="AMP-binding_C"/>
    <property type="match status" value="1"/>
</dbReference>
<feature type="domain" description="AMP-binding enzyme C-terminal" evidence="2">
    <location>
        <begin position="431"/>
        <end position="506"/>
    </location>
</feature>
<dbReference type="PANTHER" id="PTHR43767">
    <property type="entry name" value="LONG-CHAIN-FATTY-ACID--COA LIGASE"/>
    <property type="match status" value="1"/>
</dbReference>
<dbReference type="Gene3D" id="3.30.300.30">
    <property type="match status" value="1"/>
</dbReference>
<dbReference type="Pfam" id="PF00501">
    <property type="entry name" value="AMP-binding"/>
    <property type="match status" value="1"/>
</dbReference>
<dbReference type="InterPro" id="IPR025110">
    <property type="entry name" value="AMP-bd_C"/>
</dbReference>
<evidence type="ECO:0000313" key="3">
    <source>
        <dbReference type="EMBL" id="WWP19623.1"/>
    </source>
</evidence>
<organism evidence="3 4">
    <name type="scientific">Paenibacillus amylolyticus</name>
    <dbReference type="NCBI Taxonomy" id="1451"/>
    <lineage>
        <taxon>Bacteria</taxon>
        <taxon>Bacillati</taxon>
        <taxon>Bacillota</taxon>
        <taxon>Bacilli</taxon>
        <taxon>Bacillales</taxon>
        <taxon>Paenibacillaceae</taxon>
        <taxon>Paenibacillus</taxon>
    </lineage>
</organism>
<evidence type="ECO:0000313" key="4">
    <source>
        <dbReference type="Proteomes" id="UP001364764"/>
    </source>
</evidence>
<dbReference type="InterPro" id="IPR050237">
    <property type="entry name" value="ATP-dep_AMP-bd_enzyme"/>
</dbReference>
<dbReference type="RefSeq" id="WP_338706978.1">
    <property type="nucleotide sequence ID" value="NZ_CP145892.1"/>
</dbReference>
<reference evidence="3 4" key="1">
    <citation type="submission" date="2024-02" db="EMBL/GenBank/DDBJ databases">
        <title>Complete sequences of two Paenibacillus sp. strains and one Lysinibacillus strain isolated from the environment on STAA medium highlight biotechnological potential.</title>
        <authorList>
            <person name="Attere S.A."/>
            <person name="Piche L.C."/>
            <person name="Intertaglia L."/>
            <person name="Lami R."/>
            <person name="Charette S.J."/>
            <person name="Vincent A.T."/>
        </authorList>
    </citation>
    <scope>NUCLEOTIDE SEQUENCE [LARGE SCALE GENOMIC DNA]</scope>
    <source>
        <strain evidence="3 4">Y5S-7</strain>
    </source>
</reference>
<dbReference type="PROSITE" id="PS00455">
    <property type="entry name" value="AMP_BINDING"/>
    <property type="match status" value="1"/>
</dbReference>
<evidence type="ECO:0000259" key="2">
    <source>
        <dbReference type="Pfam" id="PF13193"/>
    </source>
</evidence>
<dbReference type="Gene3D" id="3.40.50.12780">
    <property type="entry name" value="N-terminal domain of ligase-like"/>
    <property type="match status" value="1"/>
</dbReference>
<name>A0ABD8APV1_PAEAM</name>
<dbReference type="InterPro" id="IPR000873">
    <property type="entry name" value="AMP-dep_synth/lig_dom"/>
</dbReference>
<dbReference type="InterPro" id="IPR020845">
    <property type="entry name" value="AMP-binding_CS"/>
</dbReference>
<dbReference type="PANTHER" id="PTHR43767:SF1">
    <property type="entry name" value="NONRIBOSOMAL PEPTIDE SYNTHASE PES1 (EUROFUNG)-RELATED"/>
    <property type="match status" value="1"/>
</dbReference>